<protein>
    <recommendedName>
        <fullName evidence="1">Methyltransferase type 11 domain-containing protein</fullName>
    </recommendedName>
</protein>
<sequence>MAAERYTHGYHKSVIGQHARRTVDDCAAFLLPHLEPHFHLLDVGCGPGSITNGFTAYVKAVSGVDFSEDLIAQATSAGSKVNFRVASVYKLPYDDNTFDVVFAHQVLQHLGDPMSALREMGRVCKVGGLIAVREASFSTMHGAPSATGLQKWREVYQATARRNGGEPDAGLFLRKWMLDANLTDVRFTTSTVTYTSDEPEAHAGWGESWAERTMKTFGPQAVDFGLASMADLDEMSSAWKQWAADSTSVFVYVNGESIGRKK</sequence>
<keyword evidence="3" id="KW-1185">Reference proteome</keyword>
<name>A0AA36I1R9_9DINO</name>
<dbReference type="GO" id="GO:0008757">
    <property type="term" value="F:S-adenosylmethionine-dependent methyltransferase activity"/>
    <property type="evidence" value="ECO:0007669"/>
    <property type="project" value="InterPro"/>
</dbReference>
<dbReference type="PANTHER" id="PTHR42912">
    <property type="entry name" value="METHYLTRANSFERASE"/>
    <property type="match status" value="1"/>
</dbReference>
<evidence type="ECO:0000313" key="3">
    <source>
        <dbReference type="Proteomes" id="UP001178507"/>
    </source>
</evidence>
<accession>A0AA36I1R9</accession>
<proteinExistence type="predicted"/>
<feature type="domain" description="Methyltransferase type 11" evidence="1">
    <location>
        <begin position="41"/>
        <end position="131"/>
    </location>
</feature>
<dbReference type="AlphaFoldDB" id="A0AA36I1R9"/>
<comment type="caution">
    <text evidence="2">The sequence shown here is derived from an EMBL/GenBank/DDBJ whole genome shotgun (WGS) entry which is preliminary data.</text>
</comment>
<dbReference type="SUPFAM" id="SSF53335">
    <property type="entry name" value="S-adenosyl-L-methionine-dependent methyltransferases"/>
    <property type="match status" value="1"/>
</dbReference>
<reference evidence="2" key="1">
    <citation type="submission" date="2023-08" db="EMBL/GenBank/DDBJ databases">
        <authorList>
            <person name="Chen Y."/>
            <person name="Shah S."/>
            <person name="Dougan E. K."/>
            <person name="Thang M."/>
            <person name="Chan C."/>
        </authorList>
    </citation>
    <scope>NUCLEOTIDE SEQUENCE</scope>
</reference>
<dbReference type="InterPro" id="IPR013216">
    <property type="entry name" value="Methyltransf_11"/>
</dbReference>
<evidence type="ECO:0000313" key="2">
    <source>
        <dbReference type="EMBL" id="CAJ1378138.1"/>
    </source>
</evidence>
<organism evidence="2 3">
    <name type="scientific">Effrenium voratum</name>
    <dbReference type="NCBI Taxonomy" id="2562239"/>
    <lineage>
        <taxon>Eukaryota</taxon>
        <taxon>Sar</taxon>
        <taxon>Alveolata</taxon>
        <taxon>Dinophyceae</taxon>
        <taxon>Suessiales</taxon>
        <taxon>Symbiodiniaceae</taxon>
        <taxon>Effrenium</taxon>
    </lineage>
</organism>
<gene>
    <name evidence="2" type="ORF">EVOR1521_LOCUS6763</name>
</gene>
<dbReference type="InterPro" id="IPR029063">
    <property type="entry name" value="SAM-dependent_MTases_sf"/>
</dbReference>
<dbReference type="Proteomes" id="UP001178507">
    <property type="component" value="Unassembled WGS sequence"/>
</dbReference>
<dbReference type="EMBL" id="CAUJNA010000516">
    <property type="protein sequence ID" value="CAJ1378138.1"/>
    <property type="molecule type" value="Genomic_DNA"/>
</dbReference>
<dbReference type="PANTHER" id="PTHR42912:SF93">
    <property type="entry name" value="N6-ADENOSINE-METHYLTRANSFERASE TMT1A"/>
    <property type="match status" value="1"/>
</dbReference>
<dbReference type="Gene3D" id="3.40.50.150">
    <property type="entry name" value="Vaccinia Virus protein VP39"/>
    <property type="match status" value="1"/>
</dbReference>
<evidence type="ECO:0000259" key="1">
    <source>
        <dbReference type="Pfam" id="PF08241"/>
    </source>
</evidence>
<dbReference type="InterPro" id="IPR050508">
    <property type="entry name" value="Methyltransf_Superfamily"/>
</dbReference>
<dbReference type="Pfam" id="PF08241">
    <property type="entry name" value="Methyltransf_11"/>
    <property type="match status" value="1"/>
</dbReference>
<dbReference type="CDD" id="cd02440">
    <property type="entry name" value="AdoMet_MTases"/>
    <property type="match status" value="1"/>
</dbReference>